<evidence type="ECO:0000313" key="3">
    <source>
        <dbReference type="Proteomes" id="UP001150925"/>
    </source>
</evidence>
<dbReference type="AlphaFoldDB" id="A0A9W8ANN5"/>
<gene>
    <name evidence="2" type="ORF">IWQ62_003055</name>
</gene>
<proteinExistence type="predicted"/>
<dbReference type="GO" id="GO:0008061">
    <property type="term" value="F:chitin binding"/>
    <property type="evidence" value="ECO:0007669"/>
    <property type="project" value="InterPro"/>
</dbReference>
<evidence type="ECO:0000313" key="2">
    <source>
        <dbReference type="EMBL" id="KAJ1963997.1"/>
    </source>
</evidence>
<reference evidence="2" key="1">
    <citation type="submission" date="2022-07" db="EMBL/GenBank/DDBJ databases">
        <title>Phylogenomic reconstructions and comparative analyses of Kickxellomycotina fungi.</title>
        <authorList>
            <person name="Reynolds N.K."/>
            <person name="Stajich J.E."/>
            <person name="Barry K."/>
            <person name="Grigoriev I.V."/>
            <person name="Crous P."/>
            <person name="Smith M.E."/>
        </authorList>
    </citation>
    <scope>NUCLEOTIDE SEQUENCE</scope>
    <source>
        <strain evidence="2">RSA 1196</strain>
    </source>
</reference>
<feature type="non-terminal residue" evidence="2">
    <location>
        <position position="91"/>
    </location>
</feature>
<keyword evidence="3" id="KW-1185">Reference proteome</keyword>
<evidence type="ECO:0000256" key="1">
    <source>
        <dbReference type="SAM" id="SignalP"/>
    </source>
</evidence>
<accession>A0A9W8ANN5</accession>
<feature type="chain" id="PRO_5040858203" evidence="1">
    <location>
        <begin position="21"/>
        <end position="91"/>
    </location>
</feature>
<sequence>MKQLSFIVIAMLAMVLTVQAIPRPDDKSDAEAALGSATEPWYANYFKDCVDGTMRCDRTNRTNFYVCDHNSQVKFQCGPGTVCYQKEEYII</sequence>
<dbReference type="InterPro" id="IPR036508">
    <property type="entry name" value="Chitin-bd_dom_sf"/>
</dbReference>
<feature type="signal peptide" evidence="1">
    <location>
        <begin position="1"/>
        <end position="20"/>
    </location>
</feature>
<keyword evidence="1" id="KW-0732">Signal</keyword>
<name>A0A9W8ANN5_9FUNG</name>
<organism evidence="2 3">
    <name type="scientific">Dispira parvispora</name>
    <dbReference type="NCBI Taxonomy" id="1520584"/>
    <lineage>
        <taxon>Eukaryota</taxon>
        <taxon>Fungi</taxon>
        <taxon>Fungi incertae sedis</taxon>
        <taxon>Zoopagomycota</taxon>
        <taxon>Kickxellomycotina</taxon>
        <taxon>Dimargaritomycetes</taxon>
        <taxon>Dimargaritales</taxon>
        <taxon>Dimargaritaceae</taxon>
        <taxon>Dispira</taxon>
    </lineage>
</organism>
<dbReference type="EMBL" id="JANBPY010000750">
    <property type="protein sequence ID" value="KAJ1963997.1"/>
    <property type="molecule type" value="Genomic_DNA"/>
</dbReference>
<dbReference type="SUPFAM" id="SSF57625">
    <property type="entry name" value="Invertebrate chitin-binding proteins"/>
    <property type="match status" value="1"/>
</dbReference>
<dbReference type="Proteomes" id="UP001150925">
    <property type="component" value="Unassembled WGS sequence"/>
</dbReference>
<comment type="caution">
    <text evidence="2">The sequence shown here is derived from an EMBL/GenBank/DDBJ whole genome shotgun (WGS) entry which is preliminary data.</text>
</comment>
<dbReference type="OrthoDB" id="5542565at2759"/>
<protein>
    <submittedName>
        <fullName evidence="2">Uncharacterized protein</fullName>
    </submittedName>
</protein>